<sequence>MRILHLLDHSAPLQSGYVSRTLAILRQQQAFGWQTIQLTSPKHPTPPDSPREEVDGVIFHRTPTPTHLAARIPLLGQMVMVAALKKRAVEIARAEKPDLLHAHSPLLNGLAALAVGRELGLPVIYEIRAFWEDAAASHGTSHPQGARYHLTRRLETHVMRQADAITVICEGLRRDIIARGIPPEKITTIPNAVEVERFLIPTDPQRLDLPELDTRNREILGYIGSFYAYEGLELLLEAMPAIRAKRPSVLLLLVGGGPEEARLRQRTRELQLDTHVHFTGRLPASVIPNCLAMVDLMLFPRLPMRLTHLVTPLKPLEAMAAGRLVLASDVGGHQELISHQRTGFLFPAGDSTALAHAVIALLADRASWPAVIEQARRFANEERTWLASARRYQPLYERLIARGDSSIPHPLRTRDRSAP</sequence>
<keyword evidence="2" id="KW-0328">Glycosyltransferase</keyword>
<dbReference type="InterPro" id="IPR024004">
    <property type="entry name" value="PEP-CTERM/XrtA_GlycosylTrfase"/>
</dbReference>
<dbReference type="PANTHER" id="PTHR45947:SF3">
    <property type="entry name" value="SULFOQUINOVOSYL TRANSFERASE SQD2"/>
    <property type="match status" value="1"/>
</dbReference>
<gene>
    <name evidence="2" type="primary">mshA_2</name>
    <name evidence="2" type="ORF">SIID45300_00214</name>
</gene>
<dbReference type="Proteomes" id="UP001628193">
    <property type="component" value="Unassembled WGS sequence"/>
</dbReference>
<dbReference type="Pfam" id="PF13579">
    <property type="entry name" value="Glyco_trans_4_4"/>
    <property type="match status" value="1"/>
</dbReference>
<dbReference type="RefSeq" id="WP_420903628.1">
    <property type="nucleotide sequence ID" value="NZ_BAAFGK010000001.1"/>
</dbReference>
<dbReference type="PANTHER" id="PTHR45947">
    <property type="entry name" value="SULFOQUINOVOSYL TRANSFERASE SQD2"/>
    <property type="match status" value="1"/>
</dbReference>
<dbReference type="CDD" id="cd03794">
    <property type="entry name" value="GT4_WbuB-like"/>
    <property type="match status" value="1"/>
</dbReference>
<dbReference type="SUPFAM" id="SSF53756">
    <property type="entry name" value="UDP-Glycosyltransferase/glycogen phosphorylase"/>
    <property type="match status" value="1"/>
</dbReference>
<dbReference type="GO" id="GO:0102710">
    <property type="term" value="F:D-inositol-3-phosphate glycosyltransferase activity"/>
    <property type="evidence" value="ECO:0007669"/>
    <property type="project" value="UniProtKB-EC"/>
</dbReference>
<proteinExistence type="predicted"/>
<dbReference type="Gene3D" id="3.40.50.2000">
    <property type="entry name" value="Glycogen Phosphorylase B"/>
    <property type="match status" value="2"/>
</dbReference>
<dbReference type="NCBIfam" id="TIGR04063">
    <property type="entry name" value="stp3"/>
    <property type="match status" value="1"/>
</dbReference>
<evidence type="ECO:0000313" key="3">
    <source>
        <dbReference type="Proteomes" id="UP001628193"/>
    </source>
</evidence>
<name>A0ABQ0C4U8_9PROT</name>
<comment type="caution">
    <text evidence="2">The sequence shown here is derived from an EMBL/GenBank/DDBJ whole genome shotgun (WGS) entry which is preliminary data.</text>
</comment>
<dbReference type="EC" id="2.4.1.250" evidence="2"/>
<evidence type="ECO:0000313" key="2">
    <source>
        <dbReference type="EMBL" id="GAB0055915.1"/>
    </source>
</evidence>
<accession>A0ABQ0C4U8</accession>
<dbReference type="EMBL" id="BAAFGK010000001">
    <property type="protein sequence ID" value="GAB0055915.1"/>
    <property type="molecule type" value="Genomic_DNA"/>
</dbReference>
<reference evidence="2 3" key="1">
    <citation type="submission" date="2024-05" db="EMBL/GenBank/DDBJ databases">
        <authorList>
            <consortium name="Candidatus Magnetaquicoccaceae bacterium FCR-1 genome sequencing consortium"/>
            <person name="Shimoshige H."/>
            <person name="Shimamura S."/>
            <person name="Taoka A."/>
            <person name="Kobayashi H."/>
            <person name="Maekawa T."/>
        </authorList>
    </citation>
    <scope>NUCLEOTIDE SEQUENCE [LARGE SCALE GENOMIC DNA]</scope>
    <source>
        <strain evidence="2 3">FCR-1</strain>
    </source>
</reference>
<dbReference type="InterPro" id="IPR050194">
    <property type="entry name" value="Glycosyltransferase_grp1"/>
</dbReference>
<dbReference type="InterPro" id="IPR028098">
    <property type="entry name" value="Glyco_trans_4-like_N"/>
</dbReference>
<organism evidence="2 3">
    <name type="scientific">Candidatus Magnetaquiglobus chichijimensis</name>
    <dbReference type="NCBI Taxonomy" id="3141448"/>
    <lineage>
        <taxon>Bacteria</taxon>
        <taxon>Pseudomonadati</taxon>
        <taxon>Pseudomonadota</taxon>
        <taxon>Magnetococcia</taxon>
        <taxon>Magnetococcales</taxon>
        <taxon>Candidatus Magnetaquicoccaceae</taxon>
        <taxon>Candidatus Magnetaquiglobus</taxon>
    </lineage>
</organism>
<reference evidence="2 3" key="2">
    <citation type="submission" date="2024-09" db="EMBL/GenBank/DDBJ databases">
        <title>Draft genome sequence of Candidatus Magnetaquicoccaceae bacterium FCR-1.</title>
        <authorList>
            <person name="Shimoshige H."/>
            <person name="Shimamura S."/>
            <person name="Taoka A."/>
            <person name="Kobayashi H."/>
            <person name="Maekawa T."/>
        </authorList>
    </citation>
    <scope>NUCLEOTIDE SEQUENCE [LARGE SCALE GENOMIC DNA]</scope>
    <source>
        <strain evidence="2 3">FCR-1</strain>
    </source>
</reference>
<protein>
    <submittedName>
        <fullName evidence="2">D-inositol-3-phosphate glycosyltransferase</fullName>
        <ecNumber evidence="2">2.4.1.250</ecNumber>
    </submittedName>
</protein>
<dbReference type="Pfam" id="PF13692">
    <property type="entry name" value="Glyco_trans_1_4"/>
    <property type="match status" value="1"/>
</dbReference>
<keyword evidence="3" id="KW-1185">Reference proteome</keyword>
<feature type="domain" description="Glycosyltransferase subfamily 4-like N-terminal" evidence="1">
    <location>
        <begin position="16"/>
        <end position="191"/>
    </location>
</feature>
<evidence type="ECO:0000259" key="1">
    <source>
        <dbReference type="Pfam" id="PF13579"/>
    </source>
</evidence>
<keyword evidence="2" id="KW-0808">Transferase</keyword>